<gene>
    <name evidence="1" type="ORF">PMF13cell1_05500</name>
</gene>
<evidence type="ECO:0000313" key="2">
    <source>
        <dbReference type="Proteomes" id="UP000289794"/>
    </source>
</evidence>
<dbReference type="Proteomes" id="UP000289794">
    <property type="component" value="Chromosome"/>
</dbReference>
<accession>A0A4P6M5R1</accession>
<reference evidence="1 2" key="1">
    <citation type="submission" date="2019-01" db="EMBL/GenBank/DDBJ databases">
        <title>PMF-metabolizing Aryl O-demethylase.</title>
        <authorList>
            <person name="Kim M."/>
        </authorList>
    </citation>
    <scope>NUCLEOTIDE SEQUENCE [LARGE SCALE GENOMIC DNA]</scope>
    <source>
        <strain evidence="1 2">PMF1</strain>
    </source>
</reference>
<organism evidence="1 2">
    <name type="scientific">Blautia producta</name>
    <dbReference type="NCBI Taxonomy" id="33035"/>
    <lineage>
        <taxon>Bacteria</taxon>
        <taxon>Bacillati</taxon>
        <taxon>Bacillota</taxon>
        <taxon>Clostridia</taxon>
        <taxon>Lachnospirales</taxon>
        <taxon>Lachnospiraceae</taxon>
        <taxon>Blautia</taxon>
    </lineage>
</organism>
<dbReference type="KEGG" id="bpro:PMF13cell1_05500"/>
<sequence>MLLVKLDLNLENLQKYHKKVDSVDIQIMTRTFNQQTYSIAFPKMQTWLNKIAQSPEFLYIEAINNRTKHTADIANKLSMGILGKSNTTEIGPFFRKEVQHDKIELSDQLQATIDFLNTSWTEFQTVFIDEFKRDVYIQNRRHGISGVRQQKSKDESDQDLSYAYIEANGSFDAMPDELYILLVSEREEDIYAHECPFNTILITGSGNTDILG</sequence>
<protein>
    <submittedName>
        <fullName evidence="1">Uncharacterized protein</fullName>
    </submittedName>
</protein>
<name>A0A4P6M5R1_9FIRM</name>
<evidence type="ECO:0000313" key="1">
    <source>
        <dbReference type="EMBL" id="QBE99906.1"/>
    </source>
</evidence>
<proteinExistence type="predicted"/>
<dbReference type="EMBL" id="CP035945">
    <property type="protein sequence ID" value="QBE99906.1"/>
    <property type="molecule type" value="Genomic_DNA"/>
</dbReference>
<dbReference type="AlphaFoldDB" id="A0A4P6M5R1"/>